<dbReference type="InterPro" id="IPR053924">
    <property type="entry name" value="RecX_HTH_2nd"/>
</dbReference>
<dbReference type="InterPro" id="IPR036388">
    <property type="entry name" value="WH-like_DNA-bd_sf"/>
</dbReference>
<comment type="similarity">
    <text evidence="2 5">Belongs to the RecX family.</text>
</comment>
<evidence type="ECO:0000256" key="2">
    <source>
        <dbReference type="ARBA" id="ARBA00009695"/>
    </source>
</evidence>
<dbReference type="EMBL" id="CP002955">
    <property type="protein sequence ID" value="AEL25075.1"/>
    <property type="molecule type" value="Genomic_DNA"/>
</dbReference>
<dbReference type="InterPro" id="IPR053925">
    <property type="entry name" value="RecX_HTH_3rd"/>
</dbReference>
<evidence type="ECO:0000259" key="6">
    <source>
        <dbReference type="Pfam" id="PF02631"/>
    </source>
</evidence>
<dbReference type="Pfam" id="PF21981">
    <property type="entry name" value="RecX_HTH3"/>
    <property type="match status" value="1"/>
</dbReference>
<proteinExistence type="inferred from homology"/>
<evidence type="ECO:0000256" key="3">
    <source>
        <dbReference type="ARBA" id="ARBA00018111"/>
    </source>
</evidence>
<dbReference type="InterPro" id="IPR003783">
    <property type="entry name" value="Regulatory_RecX"/>
</dbReference>
<dbReference type="Pfam" id="PF02631">
    <property type="entry name" value="RecX_HTH2"/>
    <property type="match status" value="1"/>
</dbReference>
<feature type="domain" description="RecX third three-helical" evidence="7">
    <location>
        <begin position="115"/>
        <end position="162"/>
    </location>
</feature>
<dbReference type="Proteomes" id="UP000001635">
    <property type="component" value="Chromosome"/>
</dbReference>
<organism evidence="8 9">
    <name type="scientific">Cyclobacterium marinum (strain ATCC 25205 / DSM 745 / LMG 13164 / NCIMB 1802)</name>
    <name type="common">Flectobacillus marinus</name>
    <dbReference type="NCBI Taxonomy" id="880070"/>
    <lineage>
        <taxon>Bacteria</taxon>
        <taxon>Pseudomonadati</taxon>
        <taxon>Bacteroidota</taxon>
        <taxon>Cytophagia</taxon>
        <taxon>Cytophagales</taxon>
        <taxon>Cyclobacteriaceae</taxon>
        <taxon>Cyclobacterium</taxon>
    </lineage>
</organism>
<evidence type="ECO:0000256" key="1">
    <source>
        <dbReference type="ARBA" id="ARBA00004496"/>
    </source>
</evidence>
<evidence type="ECO:0000256" key="4">
    <source>
        <dbReference type="ARBA" id="ARBA00022490"/>
    </source>
</evidence>
<dbReference type="PANTHER" id="PTHR33602">
    <property type="entry name" value="REGULATORY PROTEIN RECX FAMILY PROTEIN"/>
    <property type="match status" value="1"/>
</dbReference>
<name>G0J0U9_CYCMS</name>
<evidence type="ECO:0000259" key="7">
    <source>
        <dbReference type="Pfam" id="PF21981"/>
    </source>
</evidence>
<dbReference type="GO" id="GO:0006282">
    <property type="term" value="P:regulation of DNA repair"/>
    <property type="evidence" value="ECO:0007669"/>
    <property type="project" value="UniProtKB-UniRule"/>
</dbReference>
<dbReference type="HOGENOM" id="CLU_066607_5_0_10"/>
<dbReference type="HAMAP" id="MF_01114">
    <property type="entry name" value="RecX"/>
    <property type="match status" value="1"/>
</dbReference>
<accession>G0J0U9</accession>
<dbReference type="RefSeq" id="WP_014019372.1">
    <property type="nucleotide sequence ID" value="NC_015914.1"/>
</dbReference>
<dbReference type="STRING" id="880070.Cycma_1304"/>
<feature type="domain" description="RecX second three-helical" evidence="6">
    <location>
        <begin position="68"/>
        <end position="109"/>
    </location>
</feature>
<dbReference type="KEGG" id="cmr:Cycma_1304"/>
<dbReference type="OrthoDB" id="1523826at2"/>
<dbReference type="Gene3D" id="1.10.10.10">
    <property type="entry name" value="Winged helix-like DNA-binding domain superfamily/Winged helix DNA-binding domain"/>
    <property type="match status" value="3"/>
</dbReference>
<gene>
    <name evidence="5" type="primary">recX</name>
    <name evidence="8" type="ordered locus">Cycma_1304</name>
</gene>
<sequence>MSVPEKGNSVSGSKKNNSYSKALKKIAAYCAYQERAISEVVTKLDEIDLEEGEKEKILQNLIAQDFINEKRFVSSFVKGRFNLKRWGRVRIRQELKMRGISDQLVQEGLDLLQPEEYHDTLLHLADRKWKLTNESDLYKKKSKVGRFLIFRGFESDLVWEVVEQLETKDGL</sequence>
<dbReference type="PANTHER" id="PTHR33602:SF1">
    <property type="entry name" value="REGULATORY PROTEIN RECX FAMILY PROTEIN"/>
    <property type="match status" value="1"/>
</dbReference>
<evidence type="ECO:0000313" key="9">
    <source>
        <dbReference type="Proteomes" id="UP000001635"/>
    </source>
</evidence>
<comment type="subcellular location">
    <subcellularLocation>
        <location evidence="1 5">Cytoplasm</location>
    </subcellularLocation>
</comment>
<reference evidence="9" key="1">
    <citation type="submission" date="2011-07" db="EMBL/GenBank/DDBJ databases">
        <title>The complete genome of Cyclobacterium marinum DSM 745.</title>
        <authorList>
            <person name="Lucas S."/>
            <person name="Han J."/>
            <person name="Lapidus A."/>
            <person name="Bruce D."/>
            <person name="Goodwin L."/>
            <person name="Pitluck S."/>
            <person name="Peters L."/>
            <person name="Kyrpides N."/>
            <person name="Mavromatis K."/>
            <person name="Ivanova N."/>
            <person name="Ovchinnikova G."/>
            <person name="Chertkov O."/>
            <person name="Detter J.C."/>
            <person name="Tapia R."/>
            <person name="Han C."/>
            <person name="Land M."/>
            <person name="Hauser L."/>
            <person name="Markowitz V."/>
            <person name="Cheng J.-F."/>
            <person name="Hugenholtz P."/>
            <person name="Woyke T."/>
            <person name="Wu D."/>
            <person name="Tindall B."/>
            <person name="Schuetze A."/>
            <person name="Brambilla E."/>
            <person name="Klenk H.-P."/>
            <person name="Eisen J.A."/>
        </authorList>
    </citation>
    <scope>NUCLEOTIDE SEQUENCE [LARGE SCALE GENOMIC DNA]</scope>
    <source>
        <strain evidence="9">ATCC 25205 / DSM 745 / LMG 13164 / NCIMB 1802</strain>
    </source>
</reference>
<dbReference type="AlphaFoldDB" id="G0J0U9"/>
<keyword evidence="9" id="KW-1185">Reference proteome</keyword>
<keyword evidence="4 5" id="KW-0963">Cytoplasm</keyword>
<dbReference type="GO" id="GO:0005737">
    <property type="term" value="C:cytoplasm"/>
    <property type="evidence" value="ECO:0007669"/>
    <property type="project" value="UniProtKB-SubCell"/>
</dbReference>
<dbReference type="eggNOG" id="COG2137">
    <property type="taxonomic scope" value="Bacteria"/>
</dbReference>
<evidence type="ECO:0000313" key="8">
    <source>
        <dbReference type="EMBL" id="AEL25075.1"/>
    </source>
</evidence>
<evidence type="ECO:0000256" key="5">
    <source>
        <dbReference type="HAMAP-Rule" id="MF_01114"/>
    </source>
</evidence>
<comment type="function">
    <text evidence="5">Modulates RecA activity.</text>
</comment>
<protein>
    <recommendedName>
        <fullName evidence="3 5">Regulatory protein RecX</fullName>
    </recommendedName>
</protein>